<sequence>MGPGAGGDGGFIRLTAGNAGGGFGGASTGTNGYIEFKVGTTTVGKFITDKSGLQFDDNIKTIYGTGENASITFDGANLIIEAKNPFFRQNATINGTLTGQTEVNTIKNVDFTDPTFDSTGDWTNGTGWNVSDGEGVKAGGSATTTIEPATAVTPIVGKNYKISIDITDEGGFVWTLTCGGFSQLENQPGSGTFTFVFTATNTDNMILEASGGAGGPGFDLTTDNWVLEEMGEAQFGTTEVIDLNVLRNLTSAGYGASGPAPQFFYDDANDDMV</sequence>
<evidence type="ECO:0000313" key="1">
    <source>
        <dbReference type="EMBL" id="GAG83732.1"/>
    </source>
</evidence>
<gene>
    <name evidence="1" type="ORF">S01H4_29882</name>
</gene>
<dbReference type="EMBL" id="BART01015381">
    <property type="protein sequence ID" value="GAG83732.1"/>
    <property type="molecule type" value="Genomic_DNA"/>
</dbReference>
<accession>X1BRE0</accession>
<organism evidence="1">
    <name type="scientific">marine sediment metagenome</name>
    <dbReference type="NCBI Taxonomy" id="412755"/>
    <lineage>
        <taxon>unclassified sequences</taxon>
        <taxon>metagenomes</taxon>
        <taxon>ecological metagenomes</taxon>
    </lineage>
</organism>
<name>X1BRE0_9ZZZZ</name>
<comment type="caution">
    <text evidence="1">The sequence shown here is derived from an EMBL/GenBank/DDBJ whole genome shotgun (WGS) entry which is preliminary data.</text>
</comment>
<reference evidence="1" key="1">
    <citation type="journal article" date="2014" name="Front. Microbiol.">
        <title>High frequency of phylogenetically diverse reductive dehalogenase-homologous genes in deep subseafloor sedimentary metagenomes.</title>
        <authorList>
            <person name="Kawai M."/>
            <person name="Futagami T."/>
            <person name="Toyoda A."/>
            <person name="Takaki Y."/>
            <person name="Nishi S."/>
            <person name="Hori S."/>
            <person name="Arai W."/>
            <person name="Tsubouchi T."/>
            <person name="Morono Y."/>
            <person name="Uchiyama I."/>
            <person name="Ito T."/>
            <person name="Fujiyama A."/>
            <person name="Inagaki F."/>
            <person name="Takami H."/>
        </authorList>
    </citation>
    <scope>NUCLEOTIDE SEQUENCE</scope>
    <source>
        <strain evidence="1">Expedition CK06-06</strain>
    </source>
</reference>
<proteinExistence type="predicted"/>
<dbReference type="AlphaFoldDB" id="X1BRE0"/>
<protein>
    <submittedName>
        <fullName evidence="1">Uncharacterized protein</fullName>
    </submittedName>
</protein>
<feature type="non-terminal residue" evidence="1">
    <location>
        <position position="273"/>
    </location>
</feature>